<dbReference type="OrthoDB" id="10537574at2759"/>
<gene>
    <name evidence="1" type="ORF">T10_500</name>
</gene>
<reference evidence="1 2" key="1">
    <citation type="submission" date="2015-01" db="EMBL/GenBank/DDBJ databases">
        <title>Evolution of Trichinella species and genotypes.</title>
        <authorList>
            <person name="Korhonen P.K."/>
            <person name="Edoardo P."/>
            <person name="Giuseppe L.R."/>
            <person name="Gasser R.B."/>
        </authorList>
    </citation>
    <scope>NUCLEOTIDE SEQUENCE [LARGE SCALE GENOMIC DNA]</scope>
    <source>
        <strain evidence="1">ISS1980</strain>
    </source>
</reference>
<name>A0A0V1MP08_9BILA</name>
<proteinExistence type="predicted"/>
<dbReference type="Proteomes" id="UP000054843">
    <property type="component" value="Unassembled WGS sequence"/>
</dbReference>
<organism evidence="1 2">
    <name type="scientific">Trichinella papuae</name>
    <dbReference type="NCBI Taxonomy" id="268474"/>
    <lineage>
        <taxon>Eukaryota</taxon>
        <taxon>Metazoa</taxon>
        <taxon>Ecdysozoa</taxon>
        <taxon>Nematoda</taxon>
        <taxon>Enoplea</taxon>
        <taxon>Dorylaimia</taxon>
        <taxon>Trichinellida</taxon>
        <taxon>Trichinellidae</taxon>
        <taxon>Trichinella</taxon>
    </lineage>
</organism>
<dbReference type="AlphaFoldDB" id="A0A0V1MP08"/>
<protein>
    <submittedName>
        <fullName evidence="1">Uncharacterized protein</fullName>
    </submittedName>
</protein>
<accession>A0A0V1MP08</accession>
<evidence type="ECO:0000313" key="2">
    <source>
        <dbReference type="Proteomes" id="UP000054843"/>
    </source>
</evidence>
<dbReference type="EMBL" id="JYDO01000062">
    <property type="protein sequence ID" value="KRZ73545.1"/>
    <property type="molecule type" value="Genomic_DNA"/>
</dbReference>
<evidence type="ECO:0000313" key="1">
    <source>
        <dbReference type="EMBL" id="KRZ73545.1"/>
    </source>
</evidence>
<sequence>MKGVVTVCLLSSAEFNMQEHSSSSLHIIKVNYDVPCRSWDIFTLCRKSTPLMHLIFSFLQADPDILTMRTVLRLFDLNDEIQRHKTENTIKRRPSVGNFQGSTFASYFISNMLAVRKDAVRNGADKFVVVRG</sequence>
<comment type="caution">
    <text evidence="1">The sequence shown here is derived from an EMBL/GenBank/DDBJ whole genome shotgun (WGS) entry which is preliminary data.</text>
</comment>
<keyword evidence="2" id="KW-1185">Reference proteome</keyword>